<feature type="region of interest" description="Disordered" evidence="12">
    <location>
        <begin position="427"/>
        <end position="473"/>
    </location>
</feature>
<evidence type="ECO:0000259" key="13">
    <source>
        <dbReference type="PROSITE" id="PS50004"/>
    </source>
</evidence>
<dbReference type="InterPro" id="IPR035892">
    <property type="entry name" value="C2_domain_sf"/>
</dbReference>
<dbReference type="InterPro" id="IPR051105">
    <property type="entry name" value="WWC/KIBRA_Hippo_Reg"/>
</dbReference>
<reference evidence="15 16" key="1">
    <citation type="journal article" date="2010" name="Cell">
        <title>The genome of Naegleria gruberi illuminates early eukaryotic versatility.</title>
        <authorList>
            <person name="Fritz-Laylin L.K."/>
            <person name="Prochnik S.E."/>
            <person name="Ginger M.L."/>
            <person name="Dacks J.B."/>
            <person name="Carpenter M.L."/>
            <person name="Field M.C."/>
            <person name="Kuo A."/>
            <person name="Paredez A."/>
            <person name="Chapman J."/>
            <person name="Pham J."/>
            <person name="Shu S."/>
            <person name="Neupane R."/>
            <person name="Cipriano M."/>
            <person name="Mancuso J."/>
            <person name="Tu H."/>
            <person name="Salamov A."/>
            <person name="Lindquist E."/>
            <person name="Shapiro H."/>
            <person name="Lucas S."/>
            <person name="Grigoriev I.V."/>
            <person name="Cande W.Z."/>
            <person name="Fulton C."/>
            <person name="Rokhsar D.S."/>
            <person name="Dawson S.C."/>
        </authorList>
    </citation>
    <scope>NUCLEOTIDE SEQUENCE [LARGE SCALE GENOMIC DNA]</scope>
    <source>
        <strain evidence="15 16">NEG-M</strain>
    </source>
</reference>
<accession>D2V5D1</accession>
<gene>
    <name evidence="15" type="ORF">NAEGRDRAFT_78560</name>
</gene>
<evidence type="ECO:0000256" key="8">
    <source>
        <dbReference type="ARBA" id="ARBA00023054"/>
    </source>
</evidence>
<evidence type="ECO:0000256" key="10">
    <source>
        <dbReference type="ARBA" id="ARBA00024960"/>
    </source>
</evidence>
<dbReference type="KEGG" id="ngr:NAEGRDRAFT_78560"/>
<evidence type="ECO:0000256" key="12">
    <source>
        <dbReference type="SAM" id="MobiDB-lite"/>
    </source>
</evidence>
<dbReference type="Gene3D" id="2.60.40.150">
    <property type="entry name" value="C2 domain"/>
    <property type="match status" value="1"/>
</dbReference>
<dbReference type="RefSeq" id="XP_002680675.1">
    <property type="nucleotide sequence ID" value="XM_002680629.1"/>
</dbReference>
<feature type="compositionally biased region" description="Low complexity" evidence="12">
    <location>
        <begin position="607"/>
        <end position="655"/>
    </location>
</feature>
<feature type="region of interest" description="Disordered" evidence="12">
    <location>
        <begin position="351"/>
        <end position="403"/>
    </location>
</feature>
<dbReference type="InterPro" id="IPR036020">
    <property type="entry name" value="WW_dom_sf"/>
</dbReference>
<dbReference type="OrthoDB" id="67700at2759"/>
<feature type="region of interest" description="Disordered" evidence="12">
    <location>
        <begin position="502"/>
        <end position="555"/>
    </location>
</feature>
<keyword evidence="7" id="KW-0805">Transcription regulation</keyword>
<dbReference type="GO" id="GO:0019900">
    <property type="term" value="F:kinase binding"/>
    <property type="evidence" value="ECO:0007669"/>
    <property type="project" value="TreeGrafter"/>
</dbReference>
<evidence type="ECO:0000256" key="6">
    <source>
        <dbReference type="ARBA" id="ARBA00022553"/>
    </source>
</evidence>
<evidence type="ECO:0000256" key="9">
    <source>
        <dbReference type="ARBA" id="ARBA00023163"/>
    </source>
</evidence>
<dbReference type="GO" id="GO:0016477">
    <property type="term" value="P:cell migration"/>
    <property type="evidence" value="ECO:0007669"/>
    <property type="project" value="TreeGrafter"/>
</dbReference>
<sequence>MIRYFKVVLSDFKCTGLPPADRNGLSDPYIKGNFDNFRTFKSPTKKKTLNPQWDGFTVEFDYHTKYGSKLHLKKLLLDVYDHDVLGKDNFLGCCALDLFSLACGPTKQIITLRSQLNAKDNNGTIEFNCVMEEVTKSFMICLSNVKVNFNPPLEEPKNLRCIVLAEDINAPETNTLTCRAVQSEAVWSQFANLELKNVSLKTILDDRIIIKIKQEKTGIDPTIARINIDLSKILDKFLDENRTMSAGDGLTEDMLPVKITGLKVEYKNADNMSFKKSPKKSGGFGLKSSTQEYDDELLGNPSNSIKTAFDRSLGVAELEIGFIGIPMYAQMVSGSAKDKIVTGTPLLENLPVPSGFVPSANRDEKRKLSSSPTSTTSTENGSGSRRASVALEPQTLPTTAGLPYGWEKKVDKRTNKEYYVDHNTRTTHWHFPTSDSKSQLDEEEHSEMEEVEMSIKPVQQERRQSVQSGNSQVYQIPVSPSQKQTYQTVPQNVVPQVMPQQTYPQNYPQQSPQSPQNYPQNQPYIPQNVPQQQAYQTMPQVMPQQPSLPTTPGLPYGWEERVDPGSGRAYYLNHTTKSTQWERPGQPTVNNTQQSLIQGFNNLRVSPQNPQTYQTNPQAYQTSPQQQQQAYPTMSQYPTNPQPQTYQTMPQQKQPLPNGWEERVDPSSGRSYYLNHFTKTTQWDRPTY</sequence>
<dbReference type="GO" id="GO:0016324">
    <property type="term" value="C:apical plasma membrane"/>
    <property type="evidence" value="ECO:0007669"/>
    <property type="project" value="UniProtKB-SubCell"/>
</dbReference>
<dbReference type="AlphaFoldDB" id="D2V5D1"/>
<evidence type="ECO:0000313" key="16">
    <source>
        <dbReference type="Proteomes" id="UP000006671"/>
    </source>
</evidence>
<protein>
    <recommendedName>
        <fullName evidence="4">Protein kibra</fullName>
    </recommendedName>
</protein>
<feature type="compositionally biased region" description="Acidic residues" evidence="12">
    <location>
        <begin position="441"/>
        <end position="452"/>
    </location>
</feature>
<dbReference type="GO" id="GO:0060090">
    <property type="term" value="F:molecular adaptor activity"/>
    <property type="evidence" value="ECO:0007669"/>
    <property type="project" value="TreeGrafter"/>
</dbReference>
<keyword evidence="16" id="KW-1185">Reference proteome</keyword>
<comment type="function">
    <text evidence="10">Regulator of the Hippo/SWH (Sav/Wts/Hpo) signaling pathway, a signaling pathway that plays a pivotal role in organ size control and tumor suppression by restricting proliferation and promoting apoptosis. The core of this pathway is composed of a kinase cascade wherein Hippo (Hpo), in complex with its regulatory protein Salvador (Sav), phosphorylates and activates Warts (Wts) in complex with its regulatory protein Mats, which in turn phosphorylates and inactivates the Yorkie (Yki) oncoprotein. Kibra acts synergistically along with Ex and Mer to regulate the Hippo signaling pathway.</text>
</comment>
<keyword evidence="5" id="KW-0963">Cytoplasm</keyword>
<dbReference type="Gene3D" id="2.20.70.10">
    <property type="match status" value="3"/>
</dbReference>
<feature type="domain" description="WW" evidence="14">
    <location>
        <begin position="400"/>
        <end position="434"/>
    </location>
</feature>
<dbReference type="Pfam" id="PF00397">
    <property type="entry name" value="WW"/>
    <property type="match status" value="3"/>
</dbReference>
<dbReference type="GO" id="GO:0035330">
    <property type="term" value="P:regulation of hippo signaling"/>
    <property type="evidence" value="ECO:0007669"/>
    <property type="project" value="TreeGrafter"/>
</dbReference>
<evidence type="ECO:0000256" key="1">
    <source>
        <dbReference type="ARBA" id="ARBA00004221"/>
    </source>
</evidence>
<dbReference type="GeneID" id="8849696"/>
<dbReference type="Proteomes" id="UP000006671">
    <property type="component" value="Unassembled WGS sequence"/>
</dbReference>
<dbReference type="PROSITE" id="PS50004">
    <property type="entry name" value="C2"/>
    <property type="match status" value="1"/>
</dbReference>
<organism evidence="16">
    <name type="scientific">Naegleria gruberi</name>
    <name type="common">Amoeba</name>
    <dbReference type="NCBI Taxonomy" id="5762"/>
    <lineage>
        <taxon>Eukaryota</taxon>
        <taxon>Discoba</taxon>
        <taxon>Heterolobosea</taxon>
        <taxon>Tetramitia</taxon>
        <taxon>Eutetramitia</taxon>
        <taxon>Vahlkampfiidae</taxon>
        <taxon>Naegleria</taxon>
    </lineage>
</organism>
<keyword evidence="6" id="KW-0597">Phosphoprotein</keyword>
<keyword evidence="9" id="KW-0804">Transcription</keyword>
<dbReference type="SUPFAM" id="SSF51045">
    <property type="entry name" value="WW domain"/>
    <property type="match status" value="3"/>
</dbReference>
<dbReference type="CDD" id="cd00201">
    <property type="entry name" value="WW"/>
    <property type="match status" value="3"/>
</dbReference>
<dbReference type="GO" id="GO:0046621">
    <property type="term" value="P:negative regulation of organ growth"/>
    <property type="evidence" value="ECO:0007669"/>
    <property type="project" value="TreeGrafter"/>
</dbReference>
<comment type="subunit">
    <text evidence="11">Forms a complex with Mer and Ex. Interacts (via domain WW 1) with Ex (via RXPPXY motif). Interacts with Mer, Sav, Hpo and Wts.</text>
</comment>
<dbReference type="InParanoid" id="D2V5D1"/>
<dbReference type="GO" id="GO:0005737">
    <property type="term" value="C:cytoplasm"/>
    <property type="evidence" value="ECO:0007669"/>
    <property type="project" value="UniProtKB-SubCell"/>
</dbReference>
<evidence type="ECO:0000313" key="15">
    <source>
        <dbReference type="EMBL" id="EFC47931.1"/>
    </source>
</evidence>
<dbReference type="InterPro" id="IPR001202">
    <property type="entry name" value="WW_dom"/>
</dbReference>
<dbReference type="GO" id="GO:0006355">
    <property type="term" value="P:regulation of DNA-templated transcription"/>
    <property type="evidence" value="ECO:0007669"/>
    <property type="project" value="TreeGrafter"/>
</dbReference>
<dbReference type="PROSITE" id="PS01159">
    <property type="entry name" value="WW_DOMAIN_1"/>
    <property type="match status" value="2"/>
</dbReference>
<dbReference type="CDD" id="cd00030">
    <property type="entry name" value="C2"/>
    <property type="match status" value="1"/>
</dbReference>
<comment type="subcellular location">
    <subcellularLocation>
        <location evidence="1">Apical cell membrane</location>
    </subcellularLocation>
    <subcellularLocation>
        <location evidence="2">Cytoplasm</location>
    </subcellularLocation>
</comment>
<dbReference type="VEuPathDB" id="AmoebaDB:NAEGRDRAFT_78560"/>
<dbReference type="SMART" id="SM00456">
    <property type="entry name" value="WW"/>
    <property type="match status" value="3"/>
</dbReference>
<dbReference type="PROSITE" id="PS50020">
    <property type="entry name" value="WW_DOMAIN_2"/>
    <property type="match status" value="3"/>
</dbReference>
<evidence type="ECO:0000256" key="2">
    <source>
        <dbReference type="ARBA" id="ARBA00004496"/>
    </source>
</evidence>
<keyword evidence="8" id="KW-0175">Coiled coil</keyword>
<dbReference type="InterPro" id="IPR000008">
    <property type="entry name" value="C2_dom"/>
</dbReference>
<dbReference type="eggNOG" id="KOG0940">
    <property type="taxonomic scope" value="Eukaryota"/>
</dbReference>
<dbReference type="PANTHER" id="PTHR14791:SF29">
    <property type="entry name" value="PROTEIN KIBRA"/>
    <property type="match status" value="1"/>
</dbReference>
<evidence type="ECO:0000256" key="11">
    <source>
        <dbReference type="ARBA" id="ARBA00025969"/>
    </source>
</evidence>
<proteinExistence type="inferred from homology"/>
<feature type="domain" description="WW" evidence="14">
    <location>
        <begin position="654"/>
        <end position="688"/>
    </location>
</feature>
<dbReference type="STRING" id="5762.D2V5D1"/>
<feature type="domain" description="C2" evidence="13">
    <location>
        <begin position="1"/>
        <end position="111"/>
    </location>
</feature>
<evidence type="ECO:0000256" key="7">
    <source>
        <dbReference type="ARBA" id="ARBA00023015"/>
    </source>
</evidence>
<feature type="domain" description="WW" evidence="14">
    <location>
        <begin position="552"/>
        <end position="586"/>
    </location>
</feature>
<name>D2V5D1_NAEGR</name>
<dbReference type="SMART" id="SM00239">
    <property type="entry name" value="C2"/>
    <property type="match status" value="1"/>
</dbReference>
<feature type="region of interest" description="Disordered" evidence="12">
    <location>
        <begin position="603"/>
        <end position="673"/>
    </location>
</feature>
<feature type="compositionally biased region" description="Polar residues" evidence="12">
    <location>
        <begin position="534"/>
        <end position="550"/>
    </location>
</feature>
<dbReference type="Pfam" id="PF00168">
    <property type="entry name" value="C2"/>
    <property type="match status" value="1"/>
</dbReference>
<evidence type="ECO:0000256" key="5">
    <source>
        <dbReference type="ARBA" id="ARBA00022490"/>
    </source>
</evidence>
<dbReference type="EMBL" id="GG738852">
    <property type="protein sequence ID" value="EFC47931.1"/>
    <property type="molecule type" value="Genomic_DNA"/>
</dbReference>
<evidence type="ECO:0000256" key="3">
    <source>
        <dbReference type="ARBA" id="ARBA00010585"/>
    </source>
</evidence>
<evidence type="ECO:0000259" key="14">
    <source>
        <dbReference type="PROSITE" id="PS50020"/>
    </source>
</evidence>
<dbReference type="OMA" id="WECRIDD"/>
<comment type="similarity">
    <text evidence="3">Belongs to the WWC family. KIBRA subfamily.</text>
</comment>
<evidence type="ECO:0000256" key="4">
    <source>
        <dbReference type="ARBA" id="ARBA00013712"/>
    </source>
</evidence>
<feature type="compositionally biased region" description="Low complexity" evidence="12">
    <location>
        <begin position="369"/>
        <end position="384"/>
    </location>
</feature>
<feature type="compositionally biased region" description="Low complexity" evidence="12">
    <location>
        <begin position="502"/>
        <end position="533"/>
    </location>
</feature>
<dbReference type="PANTHER" id="PTHR14791">
    <property type="entry name" value="BOMB/KIRA PROTEINS"/>
    <property type="match status" value="1"/>
</dbReference>
<dbReference type="SUPFAM" id="SSF49562">
    <property type="entry name" value="C2 domain (Calcium/lipid-binding domain, CaLB)"/>
    <property type="match status" value="1"/>
</dbReference>